<evidence type="ECO:0000259" key="2">
    <source>
        <dbReference type="Pfam" id="PF14111"/>
    </source>
</evidence>
<organism evidence="3">
    <name type="scientific">Populus alba</name>
    <name type="common">White poplar</name>
    <dbReference type="NCBI Taxonomy" id="43335"/>
    <lineage>
        <taxon>Eukaryota</taxon>
        <taxon>Viridiplantae</taxon>
        <taxon>Streptophyta</taxon>
        <taxon>Embryophyta</taxon>
        <taxon>Tracheophyta</taxon>
        <taxon>Spermatophyta</taxon>
        <taxon>Magnoliopsida</taxon>
        <taxon>eudicotyledons</taxon>
        <taxon>Gunneridae</taxon>
        <taxon>Pentapetalae</taxon>
        <taxon>rosids</taxon>
        <taxon>fabids</taxon>
        <taxon>Malpighiales</taxon>
        <taxon>Salicaceae</taxon>
        <taxon>Saliceae</taxon>
        <taxon>Populus</taxon>
    </lineage>
</organism>
<comment type="caution">
    <text evidence="3">The sequence shown here is derived from an EMBL/GenBank/DDBJ whole genome shotgun (WGS) entry which is preliminary data.</text>
</comment>
<reference evidence="3" key="1">
    <citation type="submission" date="2018-10" db="EMBL/GenBank/DDBJ databases">
        <title>Population genomic analysis revealed the cold adaptation of white poplar.</title>
        <authorList>
            <person name="Liu Y.-J."/>
        </authorList>
    </citation>
    <scope>NUCLEOTIDE SEQUENCE [LARGE SCALE GENOMIC DNA]</scope>
    <source>
        <strain evidence="3">PAL-ZL1</strain>
    </source>
</reference>
<name>A0A4U5PR17_POPAL</name>
<feature type="domain" description="DUF4283" evidence="2">
    <location>
        <begin position="88"/>
        <end position="171"/>
    </location>
</feature>
<protein>
    <recommendedName>
        <fullName evidence="2">DUF4283 domain-containing protein</fullName>
    </recommendedName>
</protein>
<feature type="compositionally biased region" description="Low complexity" evidence="1">
    <location>
        <begin position="433"/>
        <end position="445"/>
    </location>
</feature>
<dbReference type="EMBL" id="RCHU01000695">
    <property type="protein sequence ID" value="TKR98084.1"/>
    <property type="molecule type" value="Genomic_DNA"/>
</dbReference>
<dbReference type="STRING" id="43335.A0A4U5PR17"/>
<feature type="compositionally biased region" description="Basic residues" evidence="1">
    <location>
        <begin position="446"/>
        <end position="461"/>
    </location>
</feature>
<feature type="region of interest" description="Disordered" evidence="1">
    <location>
        <begin position="423"/>
        <end position="461"/>
    </location>
</feature>
<feature type="region of interest" description="Disordered" evidence="1">
    <location>
        <begin position="31"/>
        <end position="51"/>
    </location>
</feature>
<feature type="compositionally biased region" description="Polar residues" evidence="1">
    <location>
        <begin position="35"/>
        <end position="48"/>
    </location>
</feature>
<dbReference type="InterPro" id="IPR025558">
    <property type="entry name" value="DUF4283"/>
</dbReference>
<dbReference type="PANTHER" id="PTHR31286">
    <property type="entry name" value="GLYCINE-RICH CELL WALL STRUCTURAL PROTEIN 1.8-LIKE"/>
    <property type="match status" value="1"/>
</dbReference>
<dbReference type="InterPro" id="IPR040256">
    <property type="entry name" value="At4g02000-like"/>
</dbReference>
<evidence type="ECO:0000313" key="3">
    <source>
        <dbReference type="EMBL" id="TKR98084.1"/>
    </source>
</evidence>
<proteinExistence type="predicted"/>
<feature type="compositionally biased region" description="Polar residues" evidence="1">
    <location>
        <begin position="423"/>
        <end position="432"/>
    </location>
</feature>
<gene>
    <name evidence="3" type="ORF">D5086_0000206320</name>
</gene>
<dbReference type="AlphaFoldDB" id="A0A4U5PR17"/>
<dbReference type="Pfam" id="PF14111">
    <property type="entry name" value="DUF4283"/>
    <property type="match status" value="1"/>
</dbReference>
<sequence>MASKPSPLSGTSQKIQKQTQPNLSFFQKLPLHSQPKITTSNSKASPSPSWAERVRVTDTSTRFSLDPIPRQQIGASLKIPEAILTETTEKWTRCMIGFFPGFKMPFHVVNTIASRVWASYGLENVMTTANGFMVFRFKTEAEMHVVLEKGPWMFGGKAIILQQWHPHFVFDKNKISKLPVWIRLHGLPFPLWSKSGLSLAASMAGKPLSCDEQTYNCTRLDYARVCVEIDASLPFIHQFDMESKLSDEPVLIQVEYEWRPPRCEKCCVFGHVCRGVTTMGQTNTVPCPTISKEPPFKVRDADTPNVAANPVADSTSPATSPFAPNFLKGVQAPSAFTDPTAISLAANLLAHGTQVGSDDDRLHLLPSTSNVVLQGIHGEEEYGSDHSSEVDPLRVEECQHLITGFPSCVESKMVAFTSCSEASSTAKESSFDTSSTKTGTSPSPTKTKKKKGKKMKKAICQ</sequence>
<dbReference type="PANTHER" id="PTHR31286:SF99">
    <property type="entry name" value="DUF4283 DOMAIN-CONTAINING PROTEIN"/>
    <property type="match status" value="1"/>
</dbReference>
<evidence type="ECO:0000256" key="1">
    <source>
        <dbReference type="SAM" id="MobiDB-lite"/>
    </source>
</evidence>
<accession>A0A4U5PR17</accession>